<evidence type="ECO:0008006" key="3">
    <source>
        <dbReference type="Google" id="ProtNLM"/>
    </source>
</evidence>
<protein>
    <recommendedName>
        <fullName evidence="3">Prokaryotic glutathione synthetase ATP-binding domain-containing protein</fullName>
    </recommendedName>
</protein>
<proteinExistence type="predicted"/>
<gene>
    <name evidence="1" type="ORF">Plec18167_001799</name>
</gene>
<accession>A0ABR3YBA9</accession>
<dbReference type="InterPro" id="IPR053191">
    <property type="entry name" value="DcsG_Biosynth_Enzyme"/>
</dbReference>
<dbReference type="EMBL" id="JAVDPF010000003">
    <property type="protein sequence ID" value="KAL1885142.1"/>
    <property type="molecule type" value="Genomic_DNA"/>
</dbReference>
<comment type="caution">
    <text evidence="1">The sequence shown here is derived from an EMBL/GenBank/DDBJ whole genome shotgun (WGS) entry which is preliminary data.</text>
</comment>
<organism evidence="1 2">
    <name type="scientific">Paecilomyces lecythidis</name>
    <dbReference type="NCBI Taxonomy" id="3004212"/>
    <lineage>
        <taxon>Eukaryota</taxon>
        <taxon>Fungi</taxon>
        <taxon>Dikarya</taxon>
        <taxon>Ascomycota</taxon>
        <taxon>Pezizomycotina</taxon>
        <taxon>Eurotiomycetes</taxon>
        <taxon>Eurotiomycetidae</taxon>
        <taxon>Eurotiales</taxon>
        <taxon>Thermoascaceae</taxon>
        <taxon>Paecilomyces</taxon>
    </lineage>
</organism>
<evidence type="ECO:0000313" key="1">
    <source>
        <dbReference type="EMBL" id="KAL1885142.1"/>
    </source>
</evidence>
<keyword evidence="2" id="KW-1185">Reference proteome</keyword>
<reference evidence="1 2" key="1">
    <citation type="journal article" date="2024" name="IMA Fungus">
        <title>IMA Genome - F19 : A genome assembly and annotation guide to empower mycologists, including annotated draft genome sequences of Ceratocystis pirilliformis, Diaporthe australafricana, Fusarium ophioides, Paecilomyces lecythidis, and Sporothrix stenoceras.</title>
        <authorList>
            <person name="Aylward J."/>
            <person name="Wilson A.M."/>
            <person name="Visagie C.M."/>
            <person name="Spraker J."/>
            <person name="Barnes I."/>
            <person name="Buitendag C."/>
            <person name="Ceriani C."/>
            <person name="Del Mar Angel L."/>
            <person name="du Plessis D."/>
            <person name="Fuchs T."/>
            <person name="Gasser K."/>
            <person name="Kramer D."/>
            <person name="Li W."/>
            <person name="Munsamy K."/>
            <person name="Piso A."/>
            <person name="Price J.L."/>
            <person name="Sonnekus B."/>
            <person name="Thomas C."/>
            <person name="van der Nest A."/>
            <person name="van Dijk A."/>
            <person name="van Heerden A."/>
            <person name="van Vuuren N."/>
            <person name="Yilmaz N."/>
            <person name="Duong T.A."/>
            <person name="van der Merwe N.A."/>
            <person name="Wingfield M.J."/>
            <person name="Wingfield B.D."/>
        </authorList>
    </citation>
    <scope>NUCLEOTIDE SEQUENCE [LARGE SCALE GENOMIC DNA]</scope>
    <source>
        <strain evidence="1 2">CMW 18167</strain>
    </source>
</reference>
<name>A0ABR3YBA9_9EURO</name>
<dbReference type="Proteomes" id="UP001583193">
    <property type="component" value="Unassembled WGS sequence"/>
</dbReference>
<evidence type="ECO:0000313" key="2">
    <source>
        <dbReference type="Proteomes" id="UP001583193"/>
    </source>
</evidence>
<dbReference type="PANTHER" id="PTHR39217:SF1">
    <property type="entry name" value="GLUTATHIONE SYNTHETASE"/>
    <property type="match status" value="1"/>
</dbReference>
<sequence>MKRILFLTTVPPEIIEGYVASKEWSNDMLPSRLSERGALVTIKRWTDEDIISAIMGSDLVTFLWAEDYIQHPTAFEKFLKNTKATIETNTKGASSPCVMNHIDLVQWNMDKKYLLGMQAAGFDIPATEIIDAEEFASASALHRRLQGFQSSGSIVLKPSVSASSNNTRLIADVSALSPDDISYLESCTKGHLRSALVIQKFESTIAMGEYSFIFIGEQLSHVVLKAPKRGEFRCQEDFGGQTSLISLSEIGERSLSVVNLIFDFLRTRFGNGSTGKLGYVRIDGLVTDDRAFVLMEIEAIEPHLYLEKAGLEDMLSLLLK</sequence>
<dbReference type="PANTHER" id="PTHR39217">
    <property type="match status" value="1"/>
</dbReference>
<dbReference type="SUPFAM" id="SSF56059">
    <property type="entry name" value="Glutathione synthetase ATP-binding domain-like"/>
    <property type="match status" value="1"/>
</dbReference>